<name>A0AAW9FI48_9HYPH</name>
<comment type="caution">
    <text evidence="2">The sequence shown here is derived from an EMBL/GenBank/DDBJ whole genome shotgun (WGS) entry which is preliminary data.</text>
</comment>
<dbReference type="PIRSF" id="PIRSF030561">
    <property type="entry name" value="UCP030561"/>
    <property type="match status" value="1"/>
</dbReference>
<sequence length="118" mass="13682">MSDIEQPVREQLAAYNAKDIDAFMPWWAQDCEYYAFPSTLLAKGVDEIRERHIERFKEPDLHGTLLTRITVGNVVIDHETVTRTFPEGRGEVDVVCIYEIENGKIAKAWFKLGERRIL</sequence>
<feature type="domain" description="SnoaL-like" evidence="1">
    <location>
        <begin position="8"/>
        <end position="107"/>
    </location>
</feature>
<dbReference type="RefSeq" id="WP_103584770.1">
    <property type="nucleotide sequence ID" value="NZ_CP192781.1"/>
</dbReference>
<dbReference type="InterPro" id="IPR037401">
    <property type="entry name" value="SnoaL-like"/>
</dbReference>
<protein>
    <submittedName>
        <fullName evidence="2">Nuclear transport factor 2 family protein</fullName>
    </submittedName>
</protein>
<proteinExistence type="predicted"/>
<dbReference type="InterPro" id="IPR032710">
    <property type="entry name" value="NTF2-like_dom_sf"/>
</dbReference>
<organism evidence="2">
    <name type="scientific">Agrobacterium rosae</name>
    <dbReference type="NCBI Taxonomy" id="1972867"/>
    <lineage>
        <taxon>Bacteria</taxon>
        <taxon>Pseudomonadati</taxon>
        <taxon>Pseudomonadota</taxon>
        <taxon>Alphaproteobacteria</taxon>
        <taxon>Hyphomicrobiales</taxon>
        <taxon>Rhizobiaceae</taxon>
        <taxon>Rhizobium/Agrobacterium group</taxon>
        <taxon>Agrobacterium</taxon>
    </lineage>
</organism>
<evidence type="ECO:0000313" key="2">
    <source>
        <dbReference type="EMBL" id="MDX8303224.1"/>
    </source>
</evidence>
<dbReference type="InterPro" id="IPR008317">
    <property type="entry name" value="UCP030561"/>
</dbReference>
<dbReference type="SUPFAM" id="SSF54427">
    <property type="entry name" value="NTF2-like"/>
    <property type="match status" value="1"/>
</dbReference>
<reference evidence="2" key="1">
    <citation type="journal article" date="2023" name="Phytobiomes J">
        <title>Deciphering the key players within the bacterial microbiota associated with aerial crown gall tumors on rhododendron: Insights into the gallobiome.</title>
        <authorList>
            <person name="Kuzmanovic N."/>
            <person name="Nesme J."/>
            <person name="Wolf J."/>
            <person name="Neumann-Schaal M."/>
            <person name="Petersen J."/>
            <person name="Fernandez-Gnecco G."/>
            <person name="Sproeer C."/>
            <person name="Bunk B."/>
            <person name="Overmann J."/>
            <person name="Sorensen S.J."/>
            <person name="Idczak E."/>
            <person name="Smalla K."/>
        </authorList>
    </citation>
    <scope>NUCLEOTIDE SEQUENCE</scope>
    <source>
        <strain evidence="2">Rho-11.1</strain>
    </source>
</reference>
<dbReference type="EMBL" id="JAVRAF010000003">
    <property type="protein sequence ID" value="MDX8303224.1"/>
    <property type="molecule type" value="Genomic_DNA"/>
</dbReference>
<evidence type="ECO:0000259" key="1">
    <source>
        <dbReference type="Pfam" id="PF12680"/>
    </source>
</evidence>
<dbReference type="AlphaFoldDB" id="A0AAW9FI48"/>
<dbReference type="Pfam" id="PF12680">
    <property type="entry name" value="SnoaL_2"/>
    <property type="match status" value="1"/>
</dbReference>
<accession>A0AAW9FI48</accession>
<dbReference type="Gene3D" id="3.10.450.50">
    <property type="match status" value="1"/>
</dbReference>
<gene>
    <name evidence="2" type="ORF">RMR22_13270</name>
</gene>